<reference evidence="2 3" key="1">
    <citation type="submission" date="2019-03" db="EMBL/GenBank/DDBJ databases">
        <title>Sequencing the genomes of 1000 actinobacteria strains.</title>
        <authorList>
            <person name="Klenk H.-P."/>
        </authorList>
    </citation>
    <scope>NUCLEOTIDE SEQUENCE [LARGE SCALE GENOMIC DNA]</scope>
    <source>
        <strain evidence="2 3">DSM 18936</strain>
    </source>
</reference>
<proteinExistence type="predicted"/>
<sequence>MPNRFARVLIVVVSVVGLATALPARTGDVGAIASTDLLVGDSVMAGMSSASRASLPNHVFDAKVCRRLVSTSCSYRGTRPVPALDVIRGWSGVTNRSIVVAAGYNDGAISGAVDAVVAEARRQGVPNVVWLTYRVAGGNAGIYRSHNSVLWQKAAQYPELTIADWASYSAGRSSWVAADGLHLTGSGARAMADLIGVVLAGLPPLGPPRIDPGADACFAVSGGAGSAALVNLTPVAAGGDGHGVLTSSSGEATATASNVNYRPATADPNVAVSPIGGDGRVCYRNGEHAPVHVVADQLAAIDGGAYTPAGSDGLPKRRLDTRRTGQRVAAGGSVCFAVAGEPGDAAIVNLTPIGPNGSGHGVLTSGDAEPPTDASNANYRPGAVDPNVALAPIGPDGTVCFHASTHTSVDLVADHLGSVDGDAFEPANADGVPLRLVDTRDLGAAVAPSARRCFPAGDAGDVAVVNLTPVRATAAGHGLLVGSATERAADASHVNFAPGSADPNVALAPIGPDGQVCFVNSEHASVHLVADLLGVLDPSVVRWPSADGTPVRRLDSRAG</sequence>
<keyword evidence="1" id="KW-0732">Signal</keyword>
<protein>
    <recommendedName>
        <fullName evidence="4">GDSL-like lipase/acylhydrolase family protein</fullName>
    </recommendedName>
</protein>
<evidence type="ECO:0000313" key="3">
    <source>
        <dbReference type="Proteomes" id="UP000294558"/>
    </source>
</evidence>
<comment type="caution">
    <text evidence="2">The sequence shown here is derived from an EMBL/GenBank/DDBJ whole genome shotgun (WGS) entry which is preliminary data.</text>
</comment>
<feature type="chain" id="PRO_5039277408" description="GDSL-like lipase/acylhydrolase family protein" evidence="1">
    <location>
        <begin position="22"/>
        <end position="559"/>
    </location>
</feature>
<accession>A0A4V3EIS7</accession>
<feature type="signal peptide" evidence="1">
    <location>
        <begin position="1"/>
        <end position="21"/>
    </location>
</feature>
<evidence type="ECO:0000256" key="1">
    <source>
        <dbReference type="SAM" id="SignalP"/>
    </source>
</evidence>
<dbReference type="RefSeq" id="WP_133867885.1">
    <property type="nucleotide sequence ID" value="NZ_SOAU01000001.1"/>
</dbReference>
<dbReference type="EMBL" id="SOAU01000001">
    <property type="protein sequence ID" value="TDT15438.1"/>
    <property type="molecule type" value="Genomic_DNA"/>
</dbReference>
<gene>
    <name evidence="2" type="ORF">BDK89_1008</name>
</gene>
<evidence type="ECO:0000313" key="2">
    <source>
        <dbReference type="EMBL" id="TDT15438.1"/>
    </source>
</evidence>
<dbReference type="Proteomes" id="UP000294558">
    <property type="component" value="Unassembled WGS sequence"/>
</dbReference>
<dbReference type="OrthoDB" id="4855196at2"/>
<dbReference type="AlphaFoldDB" id="A0A4V3EIS7"/>
<dbReference type="Gene3D" id="3.40.50.1110">
    <property type="entry name" value="SGNH hydrolase"/>
    <property type="match status" value="1"/>
</dbReference>
<dbReference type="InterPro" id="IPR036514">
    <property type="entry name" value="SGNH_hydro_sf"/>
</dbReference>
<organism evidence="2 3">
    <name type="scientific">Ilumatobacter fluminis</name>
    <dbReference type="NCBI Taxonomy" id="467091"/>
    <lineage>
        <taxon>Bacteria</taxon>
        <taxon>Bacillati</taxon>
        <taxon>Actinomycetota</taxon>
        <taxon>Acidimicrobiia</taxon>
        <taxon>Acidimicrobiales</taxon>
        <taxon>Ilumatobacteraceae</taxon>
        <taxon>Ilumatobacter</taxon>
    </lineage>
</organism>
<evidence type="ECO:0008006" key="4">
    <source>
        <dbReference type="Google" id="ProtNLM"/>
    </source>
</evidence>
<keyword evidence="3" id="KW-1185">Reference proteome</keyword>
<name>A0A4V3EIS7_9ACTN</name>
<dbReference type="SUPFAM" id="SSF52266">
    <property type="entry name" value="SGNH hydrolase"/>
    <property type="match status" value="1"/>
</dbReference>